<dbReference type="Pfam" id="PF13568">
    <property type="entry name" value="OMP_b-brl_2"/>
    <property type="match status" value="1"/>
</dbReference>
<evidence type="ECO:0000256" key="1">
    <source>
        <dbReference type="SAM" id="SignalP"/>
    </source>
</evidence>
<feature type="signal peptide" evidence="1">
    <location>
        <begin position="1"/>
        <end position="19"/>
    </location>
</feature>
<proteinExistence type="predicted"/>
<name>A0A3B7MZ47_9BACT</name>
<dbReference type="InterPro" id="IPR025665">
    <property type="entry name" value="Beta-barrel_OMP_2"/>
</dbReference>
<dbReference type="Proteomes" id="UP000263900">
    <property type="component" value="Chromosome"/>
</dbReference>
<dbReference type="OrthoDB" id="666719at2"/>
<feature type="domain" description="Outer membrane protein beta-barrel" evidence="2">
    <location>
        <begin position="115"/>
        <end position="245"/>
    </location>
</feature>
<dbReference type="EMBL" id="CP032157">
    <property type="protein sequence ID" value="AXY77025.1"/>
    <property type="molecule type" value="Genomic_DNA"/>
</dbReference>
<evidence type="ECO:0000259" key="2">
    <source>
        <dbReference type="Pfam" id="PF13568"/>
    </source>
</evidence>
<dbReference type="AlphaFoldDB" id="A0A3B7MZ47"/>
<organism evidence="3 4">
    <name type="scientific">Paraflavitalea soli</name>
    <dbReference type="NCBI Taxonomy" id="2315862"/>
    <lineage>
        <taxon>Bacteria</taxon>
        <taxon>Pseudomonadati</taxon>
        <taxon>Bacteroidota</taxon>
        <taxon>Chitinophagia</taxon>
        <taxon>Chitinophagales</taxon>
        <taxon>Chitinophagaceae</taxon>
        <taxon>Paraflavitalea</taxon>
    </lineage>
</organism>
<feature type="chain" id="PRO_5017551730" description="Outer membrane protein beta-barrel domain-containing protein" evidence="1">
    <location>
        <begin position="20"/>
        <end position="277"/>
    </location>
</feature>
<protein>
    <recommendedName>
        <fullName evidence="2">Outer membrane protein beta-barrel domain-containing protein</fullName>
    </recommendedName>
</protein>
<reference evidence="3 4" key="1">
    <citation type="submission" date="2018-09" db="EMBL/GenBank/DDBJ databases">
        <title>Genome sequencing of strain 6GH32-13.</title>
        <authorList>
            <person name="Weon H.-Y."/>
            <person name="Heo J."/>
            <person name="Kwon S.-W."/>
        </authorList>
    </citation>
    <scope>NUCLEOTIDE SEQUENCE [LARGE SCALE GENOMIC DNA]</scope>
    <source>
        <strain evidence="3 4">5GH32-13</strain>
    </source>
</reference>
<dbReference type="PROSITE" id="PS51257">
    <property type="entry name" value="PROKAR_LIPOPROTEIN"/>
    <property type="match status" value="1"/>
</dbReference>
<keyword evidence="1" id="KW-0732">Signal</keyword>
<dbReference type="KEGG" id="pseg:D3H65_24905"/>
<gene>
    <name evidence="3" type="ORF">D3H65_24905</name>
</gene>
<dbReference type="RefSeq" id="WP_119052901.1">
    <property type="nucleotide sequence ID" value="NZ_CP032157.1"/>
</dbReference>
<sequence length="277" mass="31633">MKRMLTLLAGIGMACSAMAQTDTTTQQPKSDTIRIGKMIIVRSGGGSAKEDNDRERTRVYRRKYKPSNISTNWLILDLGFTNFNDKTNYSSLEAQAFAPLSNEDWFKLKAVKSSNVNIWFFMQRLNLIKHAVNLKYGLGIDMNNYRFKEPVKFLTEPRTTVIMDLATKYSKNKLVAEYVTVPMLLEFNFTPQRERGFSLAFGASAGYLYASRQKTITDADGKRKKRDDFDLRPWKLQYLAELGLGPVKLYGSYASESIFERGLDLTPYSVGIRISSW</sequence>
<keyword evidence="4" id="KW-1185">Reference proteome</keyword>
<evidence type="ECO:0000313" key="3">
    <source>
        <dbReference type="EMBL" id="AXY77025.1"/>
    </source>
</evidence>
<accession>A0A3B7MZ47</accession>
<evidence type="ECO:0000313" key="4">
    <source>
        <dbReference type="Proteomes" id="UP000263900"/>
    </source>
</evidence>